<dbReference type="Proteomes" id="UP001501752">
    <property type="component" value="Unassembled WGS sequence"/>
</dbReference>
<evidence type="ECO:0000256" key="1">
    <source>
        <dbReference type="SAM" id="SignalP"/>
    </source>
</evidence>
<keyword evidence="3" id="KW-1185">Reference proteome</keyword>
<accession>A0ABP9D8J2</accession>
<keyword evidence="1" id="KW-0732">Signal</keyword>
<name>A0ABP9D8J2_9ACTN</name>
<sequence length="154" mass="16168">MRALPKAPELRRTVAMATAALVIAGGATLTSAGSAGAATPSCGSDQGGTSGAPWYSWHLVPCVNYDSYNNKYYPTVHIWGGSTDVRIYQGIYDSCNGVTYGVNGDSNSNHIFPGDNWIVAGNSVPNPYCGSGVWAIARISESGNGSPWAWSSRM</sequence>
<dbReference type="RefSeq" id="WP_345695240.1">
    <property type="nucleotide sequence ID" value="NZ_BAABIS010000001.1"/>
</dbReference>
<organism evidence="2 3">
    <name type="scientific">Kitasatospora terrestris</name>
    <dbReference type="NCBI Taxonomy" id="258051"/>
    <lineage>
        <taxon>Bacteria</taxon>
        <taxon>Bacillati</taxon>
        <taxon>Actinomycetota</taxon>
        <taxon>Actinomycetes</taxon>
        <taxon>Kitasatosporales</taxon>
        <taxon>Streptomycetaceae</taxon>
        <taxon>Kitasatospora</taxon>
    </lineage>
</organism>
<gene>
    <name evidence="2" type="ORF">GCM10023235_06740</name>
</gene>
<proteinExistence type="predicted"/>
<feature type="signal peptide" evidence="1">
    <location>
        <begin position="1"/>
        <end position="37"/>
    </location>
</feature>
<evidence type="ECO:0000313" key="3">
    <source>
        <dbReference type="Proteomes" id="UP001501752"/>
    </source>
</evidence>
<dbReference type="EMBL" id="BAABIS010000001">
    <property type="protein sequence ID" value="GAA4834758.1"/>
    <property type="molecule type" value="Genomic_DNA"/>
</dbReference>
<comment type="caution">
    <text evidence="2">The sequence shown here is derived from an EMBL/GenBank/DDBJ whole genome shotgun (WGS) entry which is preliminary data.</text>
</comment>
<evidence type="ECO:0008006" key="4">
    <source>
        <dbReference type="Google" id="ProtNLM"/>
    </source>
</evidence>
<feature type="chain" id="PRO_5047164530" description="Secreted protein" evidence="1">
    <location>
        <begin position="38"/>
        <end position="154"/>
    </location>
</feature>
<reference evidence="3" key="1">
    <citation type="journal article" date="2019" name="Int. J. Syst. Evol. Microbiol.">
        <title>The Global Catalogue of Microorganisms (GCM) 10K type strain sequencing project: providing services to taxonomists for standard genome sequencing and annotation.</title>
        <authorList>
            <consortium name="The Broad Institute Genomics Platform"/>
            <consortium name="The Broad Institute Genome Sequencing Center for Infectious Disease"/>
            <person name="Wu L."/>
            <person name="Ma J."/>
        </authorList>
    </citation>
    <scope>NUCLEOTIDE SEQUENCE [LARGE SCALE GENOMIC DNA]</scope>
    <source>
        <strain evidence="3">JCM 13006</strain>
    </source>
</reference>
<evidence type="ECO:0000313" key="2">
    <source>
        <dbReference type="EMBL" id="GAA4834758.1"/>
    </source>
</evidence>
<protein>
    <recommendedName>
        <fullName evidence="4">Secreted protein</fullName>
    </recommendedName>
</protein>